<dbReference type="PANTHER" id="PTHR33064:SF37">
    <property type="entry name" value="RIBONUCLEASE H"/>
    <property type="match status" value="1"/>
</dbReference>
<dbReference type="Proteomes" id="UP000183809">
    <property type="component" value="Unassembled WGS sequence"/>
</dbReference>
<reference evidence="1 2" key="1">
    <citation type="submission" date="2016-10" db="EMBL/GenBank/DDBJ databases">
        <title>Proteomics and genomics reveal pathogen-plant mechanisms compatible with a hemibiotrophic lifestyle of Diplodia corticola.</title>
        <authorList>
            <person name="Fernandes I."/>
            <person name="De Jonge R."/>
            <person name="Van De Peer Y."/>
            <person name="Devreese B."/>
            <person name="Alves A."/>
            <person name="Esteves A.C."/>
        </authorList>
    </citation>
    <scope>NUCLEOTIDE SEQUENCE [LARGE SCALE GENOMIC DNA]</scope>
    <source>
        <strain evidence="1 2">CBS 112549</strain>
    </source>
</reference>
<dbReference type="EMBL" id="MNUE01000075">
    <property type="protein sequence ID" value="OJD29691.1"/>
    <property type="molecule type" value="Genomic_DNA"/>
</dbReference>
<dbReference type="RefSeq" id="XP_020125951.1">
    <property type="nucleotide sequence ID" value="XM_020278939.1"/>
</dbReference>
<protein>
    <submittedName>
        <fullName evidence="1">Putative transposable element</fullName>
    </submittedName>
</protein>
<dbReference type="PANTHER" id="PTHR33064">
    <property type="entry name" value="POL PROTEIN"/>
    <property type="match status" value="1"/>
</dbReference>
<dbReference type="Gene3D" id="3.30.70.270">
    <property type="match status" value="1"/>
</dbReference>
<gene>
    <name evidence="1" type="ORF">BKCO1_7500025</name>
</gene>
<evidence type="ECO:0000313" key="2">
    <source>
        <dbReference type="Proteomes" id="UP000183809"/>
    </source>
</evidence>
<dbReference type="InterPro" id="IPR051320">
    <property type="entry name" value="Viral_Replic_Matur_Polypro"/>
</dbReference>
<dbReference type="InterPro" id="IPR043502">
    <property type="entry name" value="DNA/RNA_pol_sf"/>
</dbReference>
<proteinExistence type="predicted"/>
<dbReference type="OrthoDB" id="3929326at2759"/>
<dbReference type="AlphaFoldDB" id="A0A1J9RB85"/>
<name>A0A1J9RB85_9PEZI</name>
<dbReference type="SUPFAM" id="SSF56672">
    <property type="entry name" value="DNA/RNA polymerases"/>
    <property type="match status" value="1"/>
</dbReference>
<dbReference type="InterPro" id="IPR043128">
    <property type="entry name" value="Rev_trsase/Diguanyl_cyclase"/>
</dbReference>
<evidence type="ECO:0000313" key="1">
    <source>
        <dbReference type="EMBL" id="OJD29691.1"/>
    </source>
</evidence>
<dbReference type="GeneID" id="31019201"/>
<comment type="caution">
    <text evidence="1">The sequence shown here is derived from an EMBL/GenBank/DDBJ whole genome shotgun (WGS) entry which is preliminary data.</text>
</comment>
<accession>A0A1J9RB85</accession>
<dbReference type="STRING" id="236234.A0A1J9RB85"/>
<organism evidence="1 2">
    <name type="scientific">Diplodia corticola</name>
    <dbReference type="NCBI Taxonomy" id="236234"/>
    <lineage>
        <taxon>Eukaryota</taxon>
        <taxon>Fungi</taxon>
        <taxon>Dikarya</taxon>
        <taxon>Ascomycota</taxon>
        <taxon>Pezizomycotina</taxon>
        <taxon>Dothideomycetes</taxon>
        <taxon>Dothideomycetes incertae sedis</taxon>
        <taxon>Botryosphaeriales</taxon>
        <taxon>Botryosphaeriaceae</taxon>
        <taxon>Diplodia</taxon>
    </lineage>
</organism>
<sequence>MQGLLMLMRVVAEDEGLLYQTSDGYPVEVTTGYDISDGCRIPFLGLCQLWPNRRDNESWLGSAMVDALVRLNIKGAHGPTRMFLSTDDLVPWLTCGPQQTVEKKLRDALRDPVITVKPNGRTVFRYMDTQAEPPRFVGLTLPAVPDEVDTVLLPYNPSGITAFDKTLEEHLLHLDQLFQRISEYGITLSPSKSFIEYPCATLLGQRVNAFGLGSTQERTKALTEMPFPRTLKDLEHWIGATGFLQSTRLFILRTAASGRHRPSV</sequence>
<keyword evidence="2" id="KW-1185">Reference proteome</keyword>